<dbReference type="PANTHER" id="PTHR31672:SF13">
    <property type="entry name" value="F-BOX PROTEIN CPR30-LIKE"/>
    <property type="match status" value="1"/>
</dbReference>
<dbReference type="InterPro" id="IPR001810">
    <property type="entry name" value="F-box_dom"/>
</dbReference>
<dbReference type="InterPro" id="IPR017451">
    <property type="entry name" value="F-box-assoc_interact_dom"/>
</dbReference>
<dbReference type="Pfam" id="PF00646">
    <property type="entry name" value="F-box"/>
    <property type="match status" value="1"/>
</dbReference>
<dbReference type="SUPFAM" id="SSF81383">
    <property type="entry name" value="F-box domain"/>
    <property type="match status" value="1"/>
</dbReference>
<dbReference type="SMART" id="SM00256">
    <property type="entry name" value="FBOX"/>
    <property type="match status" value="1"/>
</dbReference>
<evidence type="ECO:0000313" key="2">
    <source>
        <dbReference type="RefSeq" id="XP_016480131.2"/>
    </source>
</evidence>
<organism evidence="1 2">
    <name type="scientific">Nicotiana tabacum</name>
    <name type="common">Common tobacco</name>
    <dbReference type="NCBI Taxonomy" id="4097"/>
    <lineage>
        <taxon>Eukaryota</taxon>
        <taxon>Viridiplantae</taxon>
        <taxon>Streptophyta</taxon>
        <taxon>Embryophyta</taxon>
        <taxon>Tracheophyta</taxon>
        <taxon>Spermatophyta</taxon>
        <taxon>Magnoliopsida</taxon>
        <taxon>eudicotyledons</taxon>
        <taxon>Gunneridae</taxon>
        <taxon>Pentapetalae</taxon>
        <taxon>asterids</taxon>
        <taxon>lamiids</taxon>
        <taxon>Solanales</taxon>
        <taxon>Solanaceae</taxon>
        <taxon>Nicotianoideae</taxon>
        <taxon>Nicotianeae</taxon>
        <taxon>Nicotiana</taxon>
    </lineage>
</organism>
<dbReference type="PROSITE" id="PS50181">
    <property type="entry name" value="FBOX"/>
    <property type="match status" value="1"/>
</dbReference>
<dbReference type="GeneID" id="107801338"/>
<dbReference type="InterPro" id="IPR050796">
    <property type="entry name" value="SCF_F-box_component"/>
</dbReference>
<protein>
    <submittedName>
        <fullName evidence="2">F-box/kelch-repeat protein At3g06240-like isoform X1</fullName>
    </submittedName>
</protein>
<gene>
    <name evidence="2" type="primary">LOC107801338</name>
</gene>
<dbReference type="Gene3D" id="1.20.1280.50">
    <property type="match status" value="1"/>
</dbReference>
<accession>A0A1S4AU68</accession>
<dbReference type="NCBIfam" id="TIGR01640">
    <property type="entry name" value="F_box_assoc_1"/>
    <property type="match status" value="1"/>
</dbReference>
<reference evidence="1" key="1">
    <citation type="journal article" date="2014" name="Nat. Commun.">
        <title>The tobacco genome sequence and its comparison with those of tomato and potato.</title>
        <authorList>
            <person name="Sierro N."/>
            <person name="Battey J.N."/>
            <person name="Ouadi S."/>
            <person name="Bakaher N."/>
            <person name="Bovet L."/>
            <person name="Willig A."/>
            <person name="Goepfert S."/>
            <person name="Peitsch M.C."/>
            <person name="Ivanov N.V."/>
        </authorList>
    </citation>
    <scope>NUCLEOTIDE SEQUENCE [LARGE SCALE GENOMIC DNA]</scope>
</reference>
<evidence type="ECO:0000313" key="1">
    <source>
        <dbReference type="Proteomes" id="UP000790787"/>
    </source>
</evidence>
<dbReference type="InterPro" id="IPR036047">
    <property type="entry name" value="F-box-like_dom_sf"/>
</dbReference>
<dbReference type="AlphaFoldDB" id="A0A1S4AU68"/>
<sequence length="391" mass="44228">MCDETASLGSCTLPGDAMVEILLRLPVKSLLRFRAVSKSWYGLLSSPDFIQMHLRHGQQPLHEKLLRVSDRGPRDTPTISFFSVDPTVTVNTDDDIDDGVDVYKNNNDLYPSSVVDLPFPSSPDDEVRIVDSCNGLLCVHFNRTSNIILWNPATRKYRFLESPDNSVSFYCDPFFPYIVLGFVPETDDFKVVKIPSSSRKHNIDAKVWVYTLSSDSWEEMGAVNLLPKGGSAVNLNGCLYWMSYNNSDNGRDIVTSFDLYKQVFGQIMVPNSDSFTDFTVKKLVVLNGCLSMIIYSENGLNVDHYEVWMMNVQQGVSWTKRVDFSLFSKLARPVGSWRDIEILFGYPNGLSHELLSYNPFTKRARSFQRRSSVGGFKVINYVESLESVEGS</sequence>
<proteinExistence type="predicted"/>
<dbReference type="RefSeq" id="XP_016480131.2">
    <property type="nucleotide sequence ID" value="XM_016624645.2"/>
</dbReference>
<dbReference type="PANTHER" id="PTHR31672">
    <property type="entry name" value="BNACNNG10540D PROTEIN"/>
    <property type="match status" value="1"/>
</dbReference>
<dbReference type="InterPro" id="IPR006527">
    <property type="entry name" value="F-box-assoc_dom_typ1"/>
</dbReference>
<reference evidence="2" key="2">
    <citation type="submission" date="2025-08" db="UniProtKB">
        <authorList>
            <consortium name="RefSeq"/>
        </authorList>
    </citation>
    <scope>IDENTIFICATION</scope>
    <source>
        <tissue evidence="2">Leaf</tissue>
    </source>
</reference>
<dbReference type="Proteomes" id="UP000790787">
    <property type="component" value="Chromosome 17"/>
</dbReference>
<name>A0A1S4AU68_TOBAC</name>
<dbReference type="RefSeq" id="XP_016480131.1">
    <property type="nucleotide sequence ID" value="XM_016624645.1"/>
</dbReference>
<dbReference type="InterPro" id="IPR011043">
    <property type="entry name" value="Gal_Oxase/kelch_b-propeller"/>
</dbReference>
<dbReference type="SUPFAM" id="SSF50965">
    <property type="entry name" value="Galactose oxidase, central domain"/>
    <property type="match status" value="1"/>
</dbReference>
<dbReference type="OMA" id="CVHFNRS"/>
<dbReference type="Pfam" id="PF07734">
    <property type="entry name" value="FBA_1"/>
    <property type="match status" value="1"/>
</dbReference>
<dbReference type="STRING" id="4097.A0A1S4AU68"/>
<dbReference type="PaxDb" id="4097-A0A1S4AU68"/>
<dbReference type="OrthoDB" id="830198at2759"/>
<dbReference type="KEGG" id="nta:107801338"/>
<dbReference type="CDD" id="cd22157">
    <property type="entry name" value="F-box_AtFBW1-like"/>
    <property type="match status" value="1"/>
</dbReference>
<keyword evidence="1" id="KW-1185">Reference proteome</keyword>